<dbReference type="Gene3D" id="1.20.1250.20">
    <property type="entry name" value="MFS general substrate transporter like domains"/>
    <property type="match status" value="1"/>
</dbReference>
<dbReference type="GO" id="GO:0022857">
    <property type="term" value="F:transmembrane transporter activity"/>
    <property type="evidence" value="ECO:0007669"/>
    <property type="project" value="InterPro"/>
</dbReference>
<keyword evidence="2 5" id="KW-0812">Transmembrane</keyword>
<feature type="transmembrane region" description="Helical" evidence="5">
    <location>
        <begin position="318"/>
        <end position="337"/>
    </location>
</feature>
<feature type="transmembrane region" description="Helical" evidence="5">
    <location>
        <begin position="173"/>
        <end position="193"/>
    </location>
</feature>
<dbReference type="EMBL" id="JADOUF010000001">
    <property type="protein sequence ID" value="MBG6135232.1"/>
    <property type="molecule type" value="Genomic_DNA"/>
</dbReference>
<feature type="transmembrane region" description="Helical" evidence="5">
    <location>
        <begin position="235"/>
        <end position="252"/>
    </location>
</feature>
<feature type="transmembrane region" description="Helical" evidence="5">
    <location>
        <begin position="410"/>
        <end position="428"/>
    </location>
</feature>
<feature type="transmembrane region" description="Helical" evidence="5">
    <location>
        <begin position="15"/>
        <end position="40"/>
    </location>
</feature>
<comment type="caution">
    <text evidence="7">The sequence shown here is derived from an EMBL/GenBank/DDBJ whole genome shotgun (WGS) entry which is preliminary data.</text>
</comment>
<feature type="transmembrane region" description="Helical" evidence="5">
    <location>
        <begin position="448"/>
        <end position="468"/>
    </location>
</feature>
<gene>
    <name evidence="7" type="ORF">IW245_001426</name>
</gene>
<feature type="transmembrane region" description="Helical" evidence="5">
    <location>
        <begin position="52"/>
        <end position="70"/>
    </location>
</feature>
<dbReference type="Proteomes" id="UP000622552">
    <property type="component" value="Unassembled WGS sequence"/>
</dbReference>
<dbReference type="GO" id="GO:0005886">
    <property type="term" value="C:plasma membrane"/>
    <property type="evidence" value="ECO:0007669"/>
    <property type="project" value="UniProtKB-SubCell"/>
</dbReference>
<evidence type="ECO:0000313" key="8">
    <source>
        <dbReference type="Proteomes" id="UP000622552"/>
    </source>
</evidence>
<keyword evidence="4 5" id="KW-0472">Membrane</keyword>
<evidence type="ECO:0000256" key="5">
    <source>
        <dbReference type="SAM" id="Phobius"/>
    </source>
</evidence>
<protein>
    <submittedName>
        <fullName evidence="7">MFS family permease</fullName>
    </submittedName>
</protein>
<dbReference type="InterPro" id="IPR020846">
    <property type="entry name" value="MFS_dom"/>
</dbReference>
<evidence type="ECO:0000256" key="4">
    <source>
        <dbReference type="ARBA" id="ARBA00023136"/>
    </source>
</evidence>
<feature type="transmembrane region" description="Helical" evidence="5">
    <location>
        <begin position="139"/>
        <end position="161"/>
    </location>
</feature>
<evidence type="ECO:0000256" key="1">
    <source>
        <dbReference type="ARBA" id="ARBA00004651"/>
    </source>
</evidence>
<feature type="transmembrane region" description="Helical" evidence="5">
    <location>
        <begin position="344"/>
        <end position="364"/>
    </location>
</feature>
<reference evidence="7" key="1">
    <citation type="submission" date="2020-11" db="EMBL/GenBank/DDBJ databases">
        <title>Sequencing the genomes of 1000 actinobacteria strains.</title>
        <authorList>
            <person name="Klenk H.-P."/>
        </authorList>
    </citation>
    <scope>NUCLEOTIDE SEQUENCE</scope>
    <source>
        <strain evidence="7">DSM 45356</strain>
    </source>
</reference>
<feature type="transmembrane region" description="Helical" evidence="5">
    <location>
        <begin position="205"/>
        <end position="223"/>
    </location>
</feature>
<organism evidence="7 8">
    <name type="scientific">Longispora fulva</name>
    <dbReference type="NCBI Taxonomy" id="619741"/>
    <lineage>
        <taxon>Bacteria</taxon>
        <taxon>Bacillati</taxon>
        <taxon>Actinomycetota</taxon>
        <taxon>Actinomycetes</taxon>
        <taxon>Micromonosporales</taxon>
        <taxon>Micromonosporaceae</taxon>
        <taxon>Longispora</taxon>
    </lineage>
</organism>
<dbReference type="PANTHER" id="PTHR42718:SF49">
    <property type="entry name" value="EXPORT PROTEIN"/>
    <property type="match status" value="1"/>
</dbReference>
<proteinExistence type="predicted"/>
<dbReference type="PANTHER" id="PTHR42718">
    <property type="entry name" value="MAJOR FACILITATOR SUPERFAMILY MULTIDRUG TRANSPORTER MFSC"/>
    <property type="match status" value="1"/>
</dbReference>
<comment type="subcellular location">
    <subcellularLocation>
        <location evidence="1">Cell membrane</location>
        <topology evidence="1">Multi-pass membrane protein</topology>
    </subcellularLocation>
</comment>
<feature type="transmembrane region" description="Helical" evidence="5">
    <location>
        <begin position="82"/>
        <end position="99"/>
    </location>
</feature>
<dbReference type="PROSITE" id="PS50850">
    <property type="entry name" value="MFS"/>
    <property type="match status" value="1"/>
</dbReference>
<evidence type="ECO:0000256" key="2">
    <source>
        <dbReference type="ARBA" id="ARBA00022692"/>
    </source>
</evidence>
<sequence>MRTMPQQHKPRPEGLILFALGLGAMIVSMMQTLVVPILGTIGHRLHASSTDVSWVLTANLLAAAVLTPLLGRLGDQLGKKKVLVASMIVLVAGSLLAATTSSLGLLITARALQGVGTAIFPLAIGIARDEIRPAKLPGAMALISATLSVGGGVGLVATGLLIQGDNPDYHRVFWLATALAALALVAVVALVPAGTRAKVASRVDWLGAATLGATLVALLLPLSQGNSWGWTSARTLGLFAASVVLAGLWVLVERRVAAPLVDLRMFARRQVAMTNIAALLFGFAMFGMFIGASTMVQIPHALAGYGFGATVLRAAVEYLLPSSLVSVLAAPLGGLLVRRIGAKAVLALGTVTGVVGFSSFALWHEKSWQVIAAVMISGVAISLGYAAMPALIVAAVPVEQTGIANGLNSIARTVGSSVASAVVTTLLTSRLVVHKPFPPLPAESGFTLTFWLCAGACALAALVTLIGVRGNTHSEPPHVVALNDVEALPELAGAGRKI</sequence>
<evidence type="ECO:0000259" key="6">
    <source>
        <dbReference type="PROSITE" id="PS50850"/>
    </source>
</evidence>
<dbReference type="CDD" id="cd17504">
    <property type="entry name" value="MFS_MMR_MDR_like"/>
    <property type="match status" value="1"/>
</dbReference>
<dbReference type="Gene3D" id="1.20.1720.10">
    <property type="entry name" value="Multidrug resistance protein D"/>
    <property type="match status" value="1"/>
</dbReference>
<feature type="transmembrane region" description="Helical" evidence="5">
    <location>
        <begin position="273"/>
        <end position="298"/>
    </location>
</feature>
<dbReference type="AlphaFoldDB" id="A0A8J7GEU2"/>
<dbReference type="InterPro" id="IPR036259">
    <property type="entry name" value="MFS_trans_sf"/>
</dbReference>
<keyword evidence="3 5" id="KW-1133">Transmembrane helix</keyword>
<dbReference type="Pfam" id="PF07690">
    <property type="entry name" value="MFS_1"/>
    <property type="match status" value="2"/>
</dbReference>
<dbReference type="RefSeq" id="WP_231398690.1">
    <property type="nucleotide sequence ID" value="NZ_JADOUF010000001.1"/>
</dbReference>
<evidence type="ECO:0000256" key="3">
    <source>
        <dbReference type="ARBA" id="ARBA00022989"/>
    </source>
</evidence>
<accession>A0A8J7GEU2</accession>
<dbReference type="SUPFAM" id="SSF103473">
    <property type="entry name" value="MFS general substrate transporter"/>
    <property type="match status" value="1"/>
</dbReference>
<feature type="domain" description="Major facilitator superfamily (MFS) profile" evidence="6">
    <location>
        <begin position="16"/>
        <end position="472"/>
    </location>
</feature>
<keyword evidence="8" id="KW-1185">Reference proteome</keyword>
<evidence type="ECO:0000313" key="7">
    <source>
        <dbReference type="EMBL" id="MBG6135232.1"/>
    </source>
</evidence>
<feature type="transmembrane region" description="Helical" evidence="5">
    <location>
        <begin position="370"/>
        <end position="398"/>
    </location>
</feature>
<dbReference type="InterPro" id="IPR011701">
    <property type="entry name" value="MFS"/>
</dbReference>
<name>A0A8J7GEU2_9ACTN</name>
<feature type="transmembrane region" description="Helical" evidence="5">
    <location>
        <begin position="105"/>
        <end position="127"/>
    </location>
</feature>